<dbReference type="AlphaFoldDB" id="A0A438ANP9"/>
<dbReference type="NCBIfam" id="TIGR03815">
    <property type="entry name" value="CpaE_hom_Actino"/>
    <property type="match status" value="1"/>
</dbReference>
<name>A0A438ANP9_9NOCA</name>
<dbReference type="GO" id="GO:0051782">
    <property type="term" value="P:negative regulation of cell division"/>
    <property type="evidence" value="ECO:0007669"/>
    <property type="project" value="TreeGrafter"/>
</dbReference>
<dbReference type="InterPro" id="IPR050625">
    <property type="entry name" value="ParA/MinD_ATPase"/>
</dbReference>
<dbReference type="Pfam" id="PF26563">
    <property type="entry name" value="Rv3660c_N"/>
    <property type="match status" value="1"/>
</dbReference>
<dbReference type="EMBL" id="RKLO01000007">
    <property type="protein sequence ID" value="RVW00280.1"/>
    <property type="molecule type" value="Genomic_DNA"/>
</dbReference>
<dbReference type="RefSeq" id="WP_127955771.1">
    <property type="nucleotide sequence ID" value="NZ_RKLO01000007.1"/>
</dbReference>
<accession>A0A438ANP9</accession>
<proteinExistence type="predicted"/>
<evidence type="ECO:0000313" key="3">
    <source>
        <dbReference type="Proteomes" id="UP000283479"/>
    </source>
</evidence>
<dbReference type="GO" id="GO:0009898">
    <property type="term" value="C:cytoplasmic side of plasma membrane"/>
    <property type="evidence" value="ECO:0007669"/>
    <property type="project" value="TreeGrafter"/>
</dbReference>
<dbReference type="GO" id="GO:0005829">
    <property type="term" value="C:cytosol"/>
    <property type="evidence" value="ECO:0007669"/>
    <property type="project" value="TreeGrafter"/>
</dbReference>
<keyword evidence="3" id="KW-1185">Reference proteome</keyword>
<sequence length="381" mass="38692">MNIDRIDLPGGLGVLGVVQAKAVVECLRSIAAATDQTFVEASTSVGRMDWASADLVVLDADAARECAARLPRRDRVVLVCDGVPALADWQAATAVGAERVLGVPDDEPTLVAAFSERRTRSTTDGAVVAVVGGCGGAGASSLAAAIALESARGSALASARAAGDESRARWTLLVDADPLGGGLDVLLGIEGKQGLRWPGLAVEGGRVFADALRAALPSHGKGLSVLACGRGDGEPDGPAPAAAKAVVESGRSAGGLVVCDVPRDLSTVGESLLDGADLVVVVLPATVRGGLAAERVLARVSERNPNLGIVIRGPAPGGLRSGDLAESLRTPLLASMRPEPKIDRMLERGGLDLGRRSPLSVGARAVLDVVTAQPHRGRRSA</sequence>
<dbReference type="InterPro" id="IPR022521">
    <property type="entry name" value="Rv3660c"/>
</dbReference>
<evidence type="ECO:0000313" key="2">
    <source>
        <dbReference type="EMBL" id="RVW00280.1"/>
    </source>
</evidence>
<dbReference type="Proteomes" id="UP000283479">
    <property type="component" value="Unassembled WGS sequence"/>
</dbReference>
<dbReference type="GO" id="GO:0005524">
    <property type="term" value="F:ATP binding"/>
    <property type="evidence" value="ECO:0007669"/>
    <property type="project" value="TreeGrafter"/>
</dbReference>
<dbReference type="GO" id="GO:0016887">
    <property type="term" value="F:ATP hydrolysis activity"/>
    <property type="evidence" value="ECO:0007669"/>
    <property type="project" value="TreeGrafter"/>
</dbReference>
<dbReference type="PANTHER" id="PTHR43384:SF11">
    <property type="entry name" value="SEPTUM SITE DETERMINING PROTEIN"/>
    <property type="match status" value="1"/>
</dbReference>
<protein>
    <recommendedName>
        <fullName evidence="1">Rv3660c-like CheY-like N-terminal domain-containing protein</fullName>
    </recommendedName>
</protein>
<evidence type="ECO:0000259" key="1">
    <source>
        <dbReference type="Pfam" id="PF26563"/>
    </source>
</evidence>
<dbReference type="OrthoDB" id="3252838at2"/>
<dbReference type="Gene3D" id="3.40.50.300">
    <property type="entry name" value="P-loop containing nucleotide triphosphate hydrolases"/>
    <property type="match status" value="1"/>
</dbReference>
<dbReference type="SUPFAM" id="SSF52540">
    <property type="entry name" value="P-loop containing nucleoside triphosphate hydrolases"/>
    <property type="match status" value="1"/>
</dbReference>
<gene>
    <name evidence="2" type="ORF">EGT50_16880</name>
</gene>
<organism evidence="2 3">
    <name type="scientific">Rhodococcus xishaensis</name>
    <dbReference type="NCBI Taxonomy" id="2487364"/>
    <lineage>
        <taxon>Bacteria</taxon>
        <taxon>Bacillati</taxon>
        <taxon>Actinomycetota</taxon>
        <taxon>Actinomycetes</taxon>
        <taxon>Mycobacteriales</taxon>
        <taxon>Nocardiaceae</taxon>
        <taxon>Rhodococcus</taxon>
    </lineage>
</organism>
<feature type="domain" description="Rv3660c-like CheY-like N-terminal" evidence="1">
    <location>
        <begin position="18"/>
        <end position="121"/>
    </location>
</feature>
<comment type="caution">
    <text evidence="2">The sequence shown here is derived from an EMBL/GenBank/DDBJ whole genome shotgun (WGS) entry which is preliminary data.</text>
</comment>
<reference evidence="2 3" key="1">
    <citation type="submission" date="2018-11" db="EMBL/GenBank/DDBJ databases">
        <title>Rhodococcus spongicola sp. nov. and Rhodococcus xishaensis sp. nov. from marine sponges.</title>
        <authorList>
            <person name="Li L."/>
            <person name="Lin H.W."/>
        </authorList>
    </citation>
    <scope>NUCLEOTIDE SEQUENCE [LARGE SCALE GENOMIC DNA]</scope>
    <source>
        <strain evidence="2 3">LHW51113</strain>
    </source>
</reference>
<dbReference type="InterPro" id="IPR059050">
    <property type="entry name" value="Rv3660c_N"/>
</dbReference>
<dbReference type="PANTHER" id="PTHR43384">
    <property type="entry name" value="SEPTUM SITE-DETERMINING PROTEIN MIND HOMOLOG, CHLOROPLASTIC-RELATED"/>
    <property type="match status" value="1"/>
</dbReference>
<dbReference type="InterPro" id="IPR027417">
    <property type="entry name" value="P-loop_NTPase"/>
</dbReference>